<keyword evidence="8" id="KW-1185">Reference proteome</keyword>
<evidence type="ECO:0000256" key="4">
    <source>
        <dbReference type="ARBA" id="ARBA00022989"/>
    </source>
</evidence>
<evidence type="ECO:0000256" key="1">
    <source>
        <dbReference type="ARBA" id="ARBA00004651"/>
    </source>
</evidence>
<dbReference type="InterPro" id="IPR001123">
    <property type="entry name" value="LeuE-type"/>
</dbReference>
<feature type="transmembrane region" description="Helical" evidence="6">
    <location>
        <begin position="173"/>
        <end position="195"/>
    </location>
</feature>
<keyword evidence="5 6" id="KW-0472">Membrane</keyword>
<feature type="transmembrane region" description="Helical" evidence="6">
    <location>
        <begin position="70"/>
        <end position="90"/>
    </location>
</feature>
<evidence type="ECO:0000256" key="3">
    <source>
        <dbReference type="ARBA" id="ARBA00022692"/>
    </source>
</evidence>
<protein>
    <submittedName>
        <fullName evidence="7">LysE family transporter</fullName>
    </submittedName>
</protein>
<feature type="transmembrane region" description="Helical" evidence="6">
    <location>
        <begin position="110"/>
        <end position="133"/>
    </location>
</feature>
<feature type="transmembrane region" description="Helical" evidence="6">
    <location>
        <begin position="38"/>
        <end position="58"/>
    </location>
</feature>
<accession>A0ABU4WBM2</accession>
<evidence type="ECO:0000313" key="8">
    <source>
        <dbReference type="Proteomes" id="UP001279681"/>
    </source>
</evidence>
<comment type="subcellular location">
    <subcellularLocation>
        <location evidence="1">Cell membrane</location>
        <topology evidence="1">Multi-pass membrane protein</topology>
    </subcellularLocation>
</comment>
<reference evidence="8" key="1">
    <citation type="submission" date="2023-07" db="EMBL/GenBank/DDBJ databases">
        <authorList>
            <person name="Colorado M.A."/>
            <person name="Villamil L.M."/>
            <person name="Melo J.F."/>
            <person name="Rodriguez J.A."/>
            <person name="Ruiz R.Y."/>
        </authorList>
    </citation>
    <scope>NUCLEOTIDE SEQUENCE [LARGE SCALE GENOMIC DNA]</scope>
    <source>
        <strain evidence="8">C33</strain>
    </source>
</reference>
<evidence type="ECO:0000256" key="6">
    <source>
        <dbReference type="SAM" id="Phobius"/>
    </source>
</evidence>
<dbReference type="EMBL" id="JAVIKH010000016">
    <property type="protein sequence ID" value="MDX8336916.1"/>
    <property type="molecule type" value="Genomic_DNA"/>
</dbReference>
<dbReference type="Pfam" id="PF01810">
    <property type="entry name" value="LysE"/>
    <property type="match status" value="1"/>
</dbReference>
<organism evidence="7 8">
    <name type="scientific">Candidatus Cetobacterium colombiensis</name>
    <dbReference type="NCBI Taxonomy" id="3073100"/>
    <lineage>
        <taxon>Bacteria</taxon>
        <taxon>Fusobacteriati</taxon>
        <taxon>Fusobacteriota</taxon>
        <taxon>Fusobacteriia</taxon>
        <taxon>Fusobacteriales</taxon>
        <taxon>Fusobacteriaceae</taxon>
        <taxon>Cetobacterium</taxon>
    </lineage>
</organism>
<evidence type="ECO:0000256" key="5">
    <source>
        <dbReference type="ARBA" id="ARBA00023136"/>
    </source>
</evidence>
<keyword evidence="4 6" id="KW-1133">Transmembrane helix</keyword>
<gene>
    <name evidence="7" type="ORF">RFV38_10475</name>
</gene>
<keyword evidence="3 6" id="KW-0812">Transmembrane</keyword>
<proteinExistence type="predicted"/>
<feature type="transmembrane region" description="Helical" evidence="6">
    <location>
        <begin position="145"/>
        <end position="167"/>
    </location>
</feature>
<feature type="transmembrane region" description="Helical" evidence="6">
    <location>
        <begin position="12"/>
        <end position="32"/>
    </location>
</feature>
<dbReference type="RefSeq" id="WP_320314272.1">
    <property type="nucleotide sequence ID" value="NZ_JAVIKH010000016.1"/>
</dbReference>
<evidence type="ECO:0000313" key="7">
    <source>
        <dbReference type="EMBL" id="MDX8336916.1"/>
    </source>
</evidence>
<keyword evidence="2" id="KW-1003">Cell membrane</keyword>
<dbReference type="PANTHER" id="PTHR30086">
    <property type="entry name" value="ARGININE EXPORTER PROTEIN ARGO"/>
    <property type="match status" value="1"/>
</dbReference>
<name>A0ABU4WBM2_9FUSO</name>
<comment type="caution">
    <text evidence="7">The sequence shown here is derived from an EMBL/GenBank/DDBJ whole genome shotgun (WGS) entry which is preliminary data.</text>
</comment>
<evidence type="ECO:0000256" key="2">
    <source>
        <dbReference type="ARBA" id="ARBA00022475"/>
    </source>
</evidence>
<sequence>MILKGFKFGMLLQVAIGPVCLYIFSLGINGNFLQAQRGVFGVVLADAMYILLAILGISSFIKKDSVQNKFNILGAIIIIFFGMELFFGYFNVSFLPKINIFENLNSTSPFIKAFLLTGANPMTILFWIGVFSTKTTEISFTKKSIVLFAFGALLSSLLFLTLIAFLGSITNNFLSSNIIIILNSAVGLILIYFGIKKLTLLKT</sequence>
<dbReference type="PANTHER" id="PTHR30086:SF20">
    <property type="entry name" value="ARGININE EXPORTER PROTEIN ARGO-RELATED"/>
    <property type="match status" value="1"/>
</dbReference>
<dbReference type="Proteomes" id="UP001279681">
    <property type="component" value="Unassembled WGS sequence"/>
</dbReference>